<dbReference type="Proteomes" id="UP001168528">
    <property type="component" value="Unassembled WGS sequence"/>
</dbReference>
<dbReference type="InterPro" id="IPR011464">
    <property type="entry name" value="DUF1570"/>
</dbReference>
<keyword evidence="1" id="KW-0732">Signal</keyword>
<accession>A0ABT8RH92</accession>
<protein>
    <submittedName>
        <fullName evidence="3">DUF1570 domain-containing protein</fullName>
    </submittedName>
</protein>
<dbReference type="EMBL" id="JAUKPO010000025">
    <property type="protein sequence ID" value="MDO1450057.1"/>
    <property type="molecule type" value="Genomic_DNA"/>
</dbReference>
<feature type="chain" id="PRO_5046744664" evidence="1">
    <location>
        <begin position="25"/>
        <end position="333"/>
    </location>
</feature>
<proteinExistence type="predicted"/>
<evidence type="ECO:0000313" key="4">
    <source>
        <dbReference type="Proteomes" id="UP001168528"/>
    </source>
</evidence>
<evidence type="ECO:0000256" key="1">
    <source>
        <dbReference type="SAM" id="SignalP"/>
    </source>
</evidence>
<organism evidence="3 4">
    <name type="scientific">Rhodocytophaga aerolata</name>
    <dbReference type="NCBI Taxonomy" id="455078"/>
    <lineage>
        <taxon>Bacteria</taxon>
        <taxon>Pseudomonadati</taxon>
        <taxon>Bacteroidota</taxon>
        <taxon>Cytophagia</taxon>
        <taxon>Cytophagales</taxon>
        <taxon>Rhodocytophagaceae</taxon>
        <taxon>Rhodocytophaga</taxon>
    </lineage>
</organism>
<dbReference type="RefSeq" id="WP_302040860.1">
    <property type="nucleotide sequence ID" value="NZ_JAUKPO010000025.1"/>
</dbReference>
<feature type="signal peptide" evidence="1">
    <location>
        <begin position="1"/>
        <end position="24"/>
    </location>
</feature>
<feature type="domain" description="DUF1570" evidence="2">
    <location>
        <begin position="152"/>
        <end position="253"/>
    </location>
</feature>
<dbReference type="Pfam" id="PF07607">
    <property type="entry name" value="DUF1570"/>
    <property type="match status" value="1"/>
</dbReference>
<reference evidence="3" key="1">
    <citation type="submission" date="2023-07" db="EMBL/GenBank/DDBJ databases">
        <title>The genome sequence of Rhodocytophaga aerolata KACC 12507.</title>
        <authorList>
            <person name="Zhang X."/>
        </authorList>
    </citation>
    <scope>NUCLEOTIDE SEQUENCE</scope>
    <source>
        <strain evidence="3">KACC 12507</strain>
    </source>
</reference>
<gene>
    <name evidence="3" type="ORF">Q0590_27500</name>
</gene>
<name>A0ABT8RH92_9BACT</name>
<sequence length="333" mass="38566">MFIAPLLPKRVFLGLSLIVSSCFVTNSCTTASQSASKDARHYETAATAKYASYKVAEPPIEVIAEDFQLDAESNVKIRRGVNFLYNFYETKFAYQFPPSLVVKIRVFEDINAYKKYIRKASPSTTGSNIGLYIHSLKEAVVWKNKNEDQFLSTLFHETSHLLLRSNAENCPKWINEGLSEYFENMDVSGKEVQIKPQIIKDEKTKKWLETGKMPELQAYLGKYNEEWDKENNLSDQPRALAWSMVYFLMSNNEGQAFIKDCLHYFYKKQSDKLASVRAIDIYYPGQHSKFEKDWKNWIPTEKQNQVLVIERPKPEIKESKTSKLMKKVLSIVN</sequence>
<comment type="caution">
    <text evidence="3">The sequence shown here is derived from an EMBL/GenBank/DDBJ whole genome shotgun (WGS) entry which is preliminary data.</text>
</comment>
<evidence type="ECO:0000313" key="3">
    <source>
        <dbReference type="EMBL" id="MDO1450057.1"/>
    </source>
</evidence>
<keyword evidence="4" id="KW-1185">Reference proteome</keyword>
<evidence type="ECO:0000259" key="2">
    <source>
        <dbReference type="Pfam" id="PF07607"/>
    </source>
</evidence>